<keyword evidence="2" id="KW-1185">Reference proteome</keyword>
<dbReference type="Proteomes" id="UP000037566">
    <property type="component" value="Unassembled WGS sequence"/>
</dbReference>
<evidence type="ECO:0000313" key="2">
    <source>
        <dbReference type="Proteomes" id="UP000037566"/>
    </source>
</evidence>
<comment type="caution">
    <text evidence="1">The sequence shown here is derived from an EMBL/GenBank/DDBJ whole genome shotgun (WGS) entry which is preliminary data.</text>
</comment>
<dbReference type="EMBL" id="LHUQ01000002">
    <property type="protein sequence ID" value="KON65768.1"/>
    <property type="molecule type" value="Genomic_DNA"/>
</dbReference>
<dbReference type="AlphaFoldDB" id="A0A0M0EKJ9"/>
<dbReference type="PATRIC" id="fig|33995.3.peg.495"/>
<name>A0A0M0EKJ9_KOMEU</name>
<organism evidence="1 2">
    <name type="scientific">Komagataeibacter europaeus</name>
    <name type="common">Gluconacetobacter europaeus</name>
    <dbReference type="NCBI Taxonomy" id="33995"/>
    <lineage>
        <taxon>Bacteria</taxon>
        <taxon>Pseudomonadati</taxon>
        <taxon>Pseudomonadota</taxon>
        <taxon>Alphaproteobacteria</taxon>
        <taxon>Acetobacterales</taxon>
        <taxon>Acetobacteraceae</taxon>
        <taxon>Komagataeibacter</taxon>
    </lineage>
</organism>
<reference evidence="1" key="1">
    <citation type="submission" date="2015-08" db="EMBL/GenBank/DDBJ databases">
        <title>Draft genome sequence of Komagataeibacter europaeus CECT 8546 a cellulose producer strain from vinegar produced by the traditional method.</title>
        <authorList>
            <person name="Poehlein A."/>
            <person name="Valera M.J."/>
            <person name="Haack F.S."/>
            <person name="Mas A."/>
            <person name="Daniel R."/>
            <person name="Streit W.R."/>
            <person name="Mateo E."/>
        </authorList>
    </citation>
    <scope>NUCLEOTIDE SEQUENCE [LARGE SCALE GENOMIC DNA]</scope>
    <source>
        <strain evidence="1">CECT 8546</strain>
    </source>
</reference>
<evidence type="ECO:0000313" key="1">
    <source>
        <dbReference type="EMBL" id="KON65768.1"/>
    </source>
</evidence>
<protein>
    <submittedName>
        <fullName evidence="1">Uncharacterized protein</fullName>
    </submittedName>
</protein>
<gene>
    <name evidence="1" type="ORF">KOEU_04550</name>
</gene>
<proteinExistence type="predicted"/>
<accession>A0A0M0EKJ9</accession>
<sequence length="111" mass="12008">MALIDGWFRIWAQGRVVLPENRSACNNHAGAGVSRGSITATRAPRSGHVTAFVSSCITTWTCVPWPVAPRTAYMHSPSRGVIASVPNRQCFVTRPATVPSRVAFTISLSNR</sequence>